<dbReference type="Gene3D" id="3.40.720.10">
    <property type="entry name" value="Alkaline Phosphatase, subunit A"/>
    <property type="match status" value="1"/>
</dbReference>
<dbReference type="Pfam" id="PF00884">
    <property type="entry name" value="Sulfatase"/>
    <property type="match status" value="1"/>
</dbReference>
<sequence length="560" mass="62063">MLSRPVLIITFALTLCAAALLADPSINFSSSPLKLAANCTPVILAYILALGLTRRPLTAAVVCTAVLFLIFSAHHLKLSHLSQPLIFADAFLAPQTITNWDLLSEYAPIGALITLGLVLLIAVAISRFERPQPWWQGALLVLIGAVGLFTISHPLDATSPLYGDRAHGAKPWATEAIAQDQGLMASLVSGARSTKFDLPSVDHALIDDFVASLPPQTTALGAPAIKPDIVLWLGESFFDPSIIAGVDRCHYLPELCYMLQSTEEQSVIDVPTFGGNTTRTEFEVLTAIPYHDLGTKDYPYMSIVRQQHSSIAWSLARLGYTTTAIHPNNASMWQRNRAMPLLGFDQFFSKQDFKSPKREGIFISDSTLLNQVTKTLEQDNSPQFIMAISMEGHGPFVKRDVLDTQRRDGIEAPSELDAKAAEEWREYIYHAQNAMTQMQRLQEYIKNRERPTLVVFFGDHLPKLKHIYKQITFVDGRADWQQDTPAFAFANFPISSRWKPTASHQLGVWALELTGLSPYTQYALLNEALASIASDPTKQDATVKALQLRQLYAKAEQAIK</sequence>
<protein>
    <submittedName>
        <fullName evidence="8">LTA synthase family protein</fullName>
    </submittedName>
</protein>
<feature type="transmembrane region" description="Helical" evidence="6">
    <location>
        <begin position="57"/>
        <end position="76"/>
    </location>
</feature>
<keyword evidence="4 6" id="KW-1133">Transmembrane helix</keyword>
<feature type="domain" description="Sulfatase N-terminal" evidence="7">
    <location>
        <begin position="227"/>
        <end position="488"/>
    </location>
</feature>
<keyword evidence="5 6" id="KW-0472">Membrane</keyword>
<dbReference type="InterPro" id="IPR017850">
    <property type="entry name" value="Alkaline_phosphatase_core_sf"/>
</dbReference>
<keyword evidence="3 6" id="KW-0812">Transmembrane</keyword>
<comment type="subcellular location">
    <subcellularLocation>
        <location evidence="1">Cell membrane</location>
        <topology evidence="1">Multi-pass membrane protein</topology>
    </subcellularLocation>
</comment>
<evidence type="ECO:0000259" key="7">
    <source>
        <dbReference type="Pfam" id="PF00884"/>
    </source>
</evidence>
<dbReference type="SUPFAM" id="SSF53649">
    <property type="entry name" value="Alkaline phosphatase-like"/>
    <property type="match status" value="1"/>
</dbReference>
<dbReference type="InterPro" id="IPR050448">
    <property type="entry name" value="OpgB/LTA_synthase_biosynth"/>
</dbReference>
<feature type="transmembrane region" description="Helical" evidence="6">
    <location>
        <begin position="137"/>
        <end position="155"/>
    </location>
</feature>
<accession>A0ABU4S108</accession>
<evidence type="ECO:0000256" key="4">
    <source>
        <dbReference type="ARBA" id="ARBA00022989"/>
    </source>
</evidence>
<comment type="caution">
    <text evidence="8">The sequence shown here is derived from an EMBL/GenBank/DDBJ whole genome shotgun (WGS) entry which is preliminary data.</text>
</comment>
<dbReference type="RefSeq" id="WP_302723399.1">
    <property type="nucleotide sequence ID" value="NZ_JAULRU010000617.1"/>
</dbReference>
<name>A0ABU4S108_9GAMM</name>
<evidence type="ECO:0000256" key="5">
    <source>
        <dbReference type="ARBA" id="ARBA00023136"/>
    </source>
</evidence>
<evidence type="ECO:0000256" key="6">
    <source>
        <dbReference type="SAM" id="Phobius"/>
    </source>
</evidence>
<dbReference type="InterPro" id="IPR000917">
    <property type="entry name" value="Sulfatase_N"/>
</dbReference>
<keyword evidence="9" id="KW-1185">Reference proteome</keyword>
<dbReference type="EMBL" id="JAXAFO010000031">
    <property type="protein sequence ID" value="MDX6850777.1"/>
    <property type="molecule type" value="Genomic_DNA"/>
</dbReference>
<proteinExistence type="predicted"/>
<dbReference type="PANTHER" id="PTHR47371:SF3">
    <property type="entry name" value="PHOSPHOGLYCEROL TRANSFERASE I"/>
    <property type="match status" value="1"/>
</dbReference>
<dbReference type="Proteomes" id="UP001273505">
    <property type="component" value="Unassembled WGS sequence"/>
</dbReference>
<evidence type="ECO:0000256" key="3">
    <source>
        <dbReference type="ARBA" id="ARBA00022692"/>
    </source>
</evidence>
<evidence type="ECO:0000313" key="9">
    <source>
        <dbReference type="Proteomes" id="UP001273505"/>
    </source>
</evidence>
<evidence type="ECO:0000313" key="8">
    <source>
        <dbReference type="EMBL" id="MDX6850777.1"/>
    </source>
</evidence>
<keyword evidence="2" id="KW-1003">Cell membrane</keyword>
<organism evidence="8 9">
    <name type="scientific">Gilvimarinus gilvus</name>
    <dbReference type="NCBI Taxonomy" id="3058038"/>
    <lineage>
        <taxon>Bacteria</taxon>
        <taxon>Pseudomonadati</taxon>
        <taxon>Pseudomonadota</taxon>
        <taxon>Gammaproteobacteria</taxon>
        <taxon>Cellvibrionales</taxon>
        <taxon>Cellvibrionaceae</taxon>
        <taxon>Gilvimarinus</taxon>
    </lineage>
</organism>
<evidence type="ECO:0000256" key="1">
    <source>
        <dbReference type="ARBA" id="ARBA00004651"/>
    </source>
</evidence>
<feature type="transmembrane region" description="Helical" evidence="6">
    <location>
        <begin position="106"/>
        <end position="125"/>
    </location>
</feature>
<feature type="transmembrane region" description="Helical" evidence="6">
    <location>
        <begin position="32"/>
        <end position="50"/>
    </location>
</feature>
<dbReference type="PANTHER" id="PTHR47371">
    <property type="entry name" value="LIPOTEICHOIC ACID SYNTHASE"/>
    <property type="match status" value="1"/>
</dbReference>
<gene>
    <name evidence="8" type="ORF">SCD92_15495</name>
</gene>
<reference evidence="8 9" key="1">
    <citation type="submission" date="2023-11" db="EMBL/GenBank/DDBJ databases">
        <title>Gilvimarinus fulvus sp. nov., isolated from the surface of Kelp.</title>
        <authorList>
            <person name="Sun Y.Y."/>
            <person name="Gong Y."/>
            <person name="Du Z.J."/>
        </authorList>
    </citation>
    <scope>NUCLEOTIDE SEQUENCE [LARGE SCALE GENOMIC DNA]</scope>
    <source>
        <strain evidence="8 9">SDUM040013</strain>
    </source>
</reference>
<evidence type="ECO:0000256" key="2">
    <source>
        <dbReference type="ARBA" id="ARBA00022475"/>
    </source>
</evidence>
<dbReference type="CDD" id="cd16015">
    <property type="entry name" value="LTA_synthase"/>
    <property type="match status" value="1"/>
</dbReference>